<dbReference type="Proteomes" id="UP000198923">
    <property type="component" value="Unassembled WGS sequence"/>
</dbReference>
<organism evidence="1 2">
    <name type="scientific">Sinosporangium album</name>
    <dbReference type="NCBI Taxonomy" id="504805"/>
    <lineage>
        <taxon>Bacteria</taxon>
        <taxon>Bacillati</taxon>
        <taxon>Actinomycetota</taxon>
        <taxon>Actinomycetes</taxon>
        <taxon>Streptosporangiales</taxon>
        <taxon>Streptosporangiaceae</taxon>
        <taxon>Sinosporangium</taxon>
    </lineage>
</organism>
<evidence type="ECO:0000313" key="1">
    <source>
        <dbReference type="EMBL" id="SDI00111.1"/>
    </source>
</evidence>
<sequence length="227" mass="24148">MYIPRVSVPDVRLRAAGGRSGPYRTGDALHDFWSGWSWDLAGAVASTGSLPYGAVLVGVGGRRNAVFAALLAMHGDCAGVVLDFDGSRDVIERQLELEGVAQRCDVVSAGERLVVPVAPFYLVAELPKRLPEPDTVGIVGAVGAAVPLGGRLVVLDTVLDELGPGEEHDFDGQPPPPEERWWMPSRYEGLLHPLGLRTRAMWTLESGISLLEFERSSSPAAAVVVAG</sequence>
<dbReference type="InterPro" id="IPR029063">
    <property type="entry name" value="SAM-dependent_MTases_sf"/>
</dbReference>
<protein>
    <recommendedName>
        <fullName evidence="3">S-adenosyl methyltransferase</fullName>
    </recommendedName>
</protein>
<name>A0A1G8H0R4_9ACTN</name>
<dbReference type="EMBL" id="FNCN01000030">
    <property type="protein sequence ID" value="SDI00111.1"/>
    <property type="molecule type" value="Genomic_DNA"/>
</dbReference>
<accession>A0A1G8H0R4</accession>
<keyword evidence="2" id="KW-1185">Reference proteome</keyword>
<dbReference type="Gene3D" id="3.40.50.150">
    <property type="entry name" value="Vaccinia Virus protein VP39"/>
    <property type="match status" value="1"/>
</dbReference>
<dbReference type="RefSeq" id="WP_093173657.1">
    <property type="nucleotide sequence ID" value="NZ_FNCN01000030.1"/>
</dbReference>
<reference evidence="1 2" key="1">
    <citation type="submission" date="2016-10" db="EMBL/GenBank/DDBJ databases">
        <authorList>
            <person name="de Groot N.N."/>
        </authorList>
    </citation>
    <scope>NUCLEOTIDE SEQUENCE [LARGE SCALE GENOMIC DNA]</scope>
    <source>
        <strain evidence="1 2">CPCC 201354</strain>
    </source>
</reference>
<evidence type="ECO:0000313" key="2">
    <source>
        <dbReference type="Proteomes" id="UP000198923"/>
    </source>
</evidence>
<proteinExistence type="predicted"/>
<gene>
    <name evidence="1" type="ORF">SAMN05421505_1304</name>
</gene>
<evidence type="ECO:0008006" key="3">
    <source>
        <dbReference type="Google" id="ProtNLM"/>
    </source>
</evidence>
<dbReference type="AlphaFoldDB" id="A0A1G8H0R4"/>